<dbReference type="InterPro" id="IPR002931">
    <property type="entry name" value="Transglutaminase-like"/>
</dbReference>
<name>A0A8J8MMD6_9FIRM</name>
<protein>
    <submittedName>
        <fullName evidence="2">Transglutaminase domain-containing protein</fullName>
    </submittedName>
</protein>
<proteinExistence type="predicted"/>
<feature type="domain" description="Transglutaminase-like" evidence="1">
    <location>
        <begin position="88"/>
        <end position="154"/>
    </location>
</feature>
<keyword evidence="3" id="KW-1185">Reference proteome</keyword>
<dbReference type="Proteomes" id="UP000683246">
    <property type="component" value="Chromosome"/>
</dbReference>
<sequence>MMQLEKNLVYYSEQGLVSSPGEYVTLLGELPVHIKQLCESIHQLVLIDFLPNMGFVNVPSIHLEDVQIRDIKNRLKKIVDRDDSSILAKRSFEKITLGNCRDLCLMLCSVLRHHHIPARLRSGFGTFFVPQKYHDHWVCEYWSQSENRWMRVDPWMSQIHYRKELLPPQLSEGLLQLDLNPYDVQKEYFITGAEAWINCREKGHDSNNYGTYEPHLKGLWFVRDNMIRDLLCLNKIEPLAWDCWGAMGRENSSIDEDELTLLDDIAAYLVKPNLTPASLSKKLAGLKIHDAVLKSLA</sequence>
<gene>
    <name evidence="2" type="ORF">HZI73_18075</name>
</gene>
<evidence type="ECO:0000313" key="2">
    <source>
        <dbReference type="EMBL" id="QUI24082.1"/>
    </source>
</evidence>
<dbReference type="SUPFAM" id="SSF54001">
    <property type="entry name" value="Cysteine proteinases"/>
    <property type="match status" value="1"/>
</dbReference>
<accession>A0A8J8MMD6</accession>
<dbReference type="KEGG" id="vpy:HZI73_18075"/>
<organism evidence="2 3">
    <name type="scientific">Vallitalea pronyensis</name>
    <dbReference type="NCBI Taxonomy" id="1348613"/>
    <lineage>
        <taxon>Bacteria</taxon>
        <taxon>Bacillati</taxon>
        <taxon>Bacillota</taxon>
        <taxon>Clostridia</taxon>
        <taxon>Lachnospirales</taxon>
        <taxon>Vallitaleaceae</taxon>
        <taxon>Vallitalea</taxon>
    </lineage>
</organism>
<dbReference type="AlphaFoldDB" id="A0A8J8MMD6"/>
<dbReference type="Pfam" id="PF01841">
    <property type="entry name" value="Transglut_core"/>
    <property type="match status" value="1"/>
</dbReference>
<reference evidence="2" key="1">
    <citation type="submission" date="2020-07" db="EMBL/GenBank/DDBJ databases">
        <title>Vallitalea pronyensis genome.</title>
        <authorList>
            <person name="Postec A."/>
        </authorList>
    </citation>
    <scope>NUCLEOTIDE SEQUENCE</scope>
    <source>
        <strain evidence="2">FatNI3</strain>
    </source>
</reference>
<dbReference type="RefSeq" id="WP_212694774.1">
    <property type="nucleotide sequence ID" value="NZ_CP058649.1"/>
</dbReference>
<evidence type="ECO:0000313" key="3">
    <source>
        <dbReference type="Proteomes" id="UP000683246"/>
    </source>
</evidence>
<evidence type="ECO:0000259" key="1">
    <source>
        <dbReference type="Pfam" id="PF01841"/>
    </source>
</evidence>
<dbReference type="EMBL" id="CP058649">
    <property type="protein sequence ID" value="QUI24082.1"/>
    <property type="molecule type" value="Genomic_DNA"/>
</dbReference>
<dbReference type="Gene3D" id="3.10.620.30">
    <property type="match status" value="1"/>
</dbReference>
<dbReference type="InterPro" id="IPR038765">
    <property type="entry name" value="Papain-like_cys_pep_sf"/>
</dbReference>